<protein>
    <submittedName>
        <fullName evidence="3">Uncharacterized protein</fullName>
    </submittedName>
</protein>
<dbReference type="Proteomes" id="UP000821853">
    <property type="component" value="Unassembled WGS sequence"/>
</dbReference>
<gene>
    <name evidence="3" type="ORF">HPB48_011837</name>
</gene>
<evidence type="ECO:0000256" key="2">
    <source>
        <dbReference type="SAM" id="Phobius"/>
    </source>
</evidence>
<name>A0A9J6GVQ0_HAELO</name>
<comment type="caution">
    <text evidence="3">The sequence shown here is derived from an EMBL/GenBank/DDBJ whole genome shotgun (WGS) entry which is preliminary data.</text>
</comment>
<keyword evidence="4" id="KW-1185">Reference proteome</keyword>
<keyword evidence="2" id="KW-1133">Transmembrane helix</keyword>
<evidence type="ECO:0000313" key="4">
    <source>
        <dbReference type="Proteomes" id="UP000821853"/>
    </source>
</evidence>
<dbReference type="VEuPathDB" id="VectorBase:HLOH_043444"/>
<proteinExistence type="predicted"/>
<feature type="region of interest" description="Disordered" evidence="1">
    <location>
        <begin position="297"/>
        <end position="319"/>
    </location>
</feature>
<sequence length="484" mass="53647">MGKVFFLHVETFKKRNTEKGTQTKGEREKNVYSVEPLAGCPAAKALQSQRWALAGAYVVKLAPLSDPCEDSQVSPAPHAPKAPRYAPRLPGTLVRVGHRCRREHSQADQPQFDLRVTAVQSRLPVAITLNESRWCLRASPDYVCQCGFISLASWTLVGGSFGLNVQRPLLETFPEASGSCLHVLGSCRWSKDGGSVKEIFRGEPARSPTPLALDQRIGRQPRGQIRRKWAVVLASCVLISAFVLTIIFVNFWLSRVVTTHGGGLFGSCFACWAVLQPRAPSMGGVTSRVSYTENWVARNGGTTDDDSGNPDTEKTSAEGIAFGEPKLVKTESSTPDGEQHRTRHSDLFKSCVQYAENPQEGLESVLAFLFRFKLDMRDMADDPTEDALTRMVQLSFAYDVHPLVSFTGVYDVTSDASAPFVLKIELRTEVAELSSVLKRMKAQDVEELYEFLLNRYALVQNSNVTHQLLDEDGESECMLFRPTH</sequence>
<feature type="transmembrane region" description="Helical" evidence="2">
    <location>
        <begin position="257"/>
        <end position="275"/>
    </location>
</feature>
<dbReference type="OrthoDB" id="6514223at2759"/>
<evidence type="ECO:0000313" key="3">
    <source>
        <dbReference type="EMBL" id="KAH9379307.1"/>
    </source>
</evidence>
<dbReference type="EMBL" id="JABSTR010000009">
    <property type="protein sequence ID" value="KAH9379307.1"/>
    <property type="molecule type" value="Genomic_DNA"/>
</dbReference>
<evidence type="ECO:0000256" key="1">
    <source>
        <dbReference type="SAM" id="MobiDB-lite"/>
    </source>
</evidence>
<keyword evidence="2" id="KW-0472">Membrane</keyword>
<reference evidence="3 4" key="1">
    <citation type="journal article" date="2020" name="Cell">
        <title>Large-Scale Comparative Analyses of Tick Genomes Elucidate Their Genetic Diversity and Vector Capacities.</title>
        <authorList>
            <consortium name="Tick Genome and Microbiome Consortium (TIGMIC)"/>
            <person name="Jia N."/>
            <person name="Wang J."/>
            <person name="Shi W."/>
            <person name="Du L."/>
            <person name="Sun Y."/>
            <person name="Zhan W."/>
            <person name="Jiang J.F."/>
            <person name="Wang Q."/>
            <person name="Zhang B."/>
            <person name="Ji P."/>
            <person name="Bell-Sakyi L."/>
            <person name="Cui X.M."/>
            <person name="Yuan T.T."/>
            <person name="Jiang B.G."/>
            <person name="Yang W.F."/>
            <person name="Lam T.T."/>
            <person name="Chang Q.C."/>
            <person name="Ding S.J."/>
            <person name="Wang X.J."/>
            <person name="Zhu J.G."/>
            <person name="Ruan X.D."/>
            <person name="Zhao L."/>
            <person name="Wei J.T."/>
            <person name="Ye R.Z."/>
            <person name="Que T.C."/>
            <person name="Du C.H."/>
            <person name="Zhou Y.H."/>
            <person name="Cheng J.X."/>
            <person name="Dai P.F."/>
            <person name="Guo W.B."/>
            <person name="Han X.H."/>
            <person name="Huang E.J."/>
            <person name="Li L.F."/>
            <person name="Wei W."/>
            <person name="Gao Y.C."/>
            <person name="Liu J.Z."/>
            <person name="Shao H.Z."/>
            <person name="Wang X."/>
            <person name="Wang C.C."/>
            <person name="Yang T.C."/>
            <person name="Huo Q.B."/>
            <person name="Li W."/>
            <person name="Chen H.Y."/>
            <person name="Chen S.E."/>
            <person name="Zhou L.G."/>
            <person name="Ni X.B."/>
            <person name="Tian J.H."/>
            <person name="Sheng Y."/>
            <person name="Liu T."/>
            <person name="Pan Y.S."/>
            <person name="Xia L.Y."/>
            <person name="Li J."/>
            <person name="Zhao F."/>
            <person name="Cao W.C."/>
        </authorList>
    </citation>
    <scope>NUCLEOTIDE SEQUENCE [LARGE SCALE GENOMIC DNA]</scope>
    <source>
        <strain evidence="3">HaeL-2018</strain>
    </source>
</reference>
<dbReference type="AlphaFoldDB" id="A0A9J6GVQ0"/>
<accession>A0A9J6GVQ0</accession>
<feature type="transmembrane region" description="Helical" evidence="2">
    <location>
        <begin position="229"/>
        <end position="251"/>
    </location>
</feature>
<organism evidence="3 4">
    <name type="scientific">Haemaphysalis longicornis</name>
    <name type="common">Bush tick</name>
    <dbReference type="NCBI Taxonomy" id="44386"/>
    <lineage>
        <taxon>Eukaryota</taxon>
        <taxon>Metazoa</taxon>
        <taxon>Ecdysozoa</taxon>
        <taxon>Arthropoda</taxon>
        <taxon>Chelicerata</taxon>
        <taxon>Arachnida</taxon>
        <taxon>Acari</taxon>
        <taxon>Parasitiformes</taxon>
        <taxon>Ixodida</taxon>
        <taxon>Ixodoidea</taxon>
        <taxon>Ixodidae</taxon>
        <taxon>Haemaphysalinae</taxon>
        <taxon>Haemaphysalis</taxon>
    </lineage>
</organism>
<keyword evidence="2" id="KW-0812">Transmembrane</keyword>